<dbReference type="Gene3D" id="2.170.150.80">
    <property type="entry name" value="NAC domain"/>
    <property type="match status" value="1"/>
</dbReference>
<keyword evidence="3" id="KW-0804">Transcription</keyword>
<feature type="domain" description="NAC" evidence="5">
    <location>
        <begin position="29"/>
        <end position="185"/>
    </location>
</feature>
<dbReference type="InterPro" id="IPR036093">
    <property type="entry name" value="NAC_dom_sf"/>
</dbReference>
<evidence type="ECO:0000256" key="1">
    <source>
        <dbReference type="ARBA" id="ARBA00023015"/>
    </source>
</evidence>
<evidence type="ECO:0000313" key="6">
    <source>
        <dbReference type="EMBL" id="KAK3226032.1"/>
    </source>
</evidence>
<dbReference type="GO" id="GO:0006355">
    <property type="term" value="P:regulation of DNA-templated transcription"/>
    <property type="evidence" value="ECO:0007669"/>
    <property type="project" value="InterPro"/>
</dbReference>
<dbReference type="PANTHER" id="PTHR31719">
    <property type="entry name" value="NAC TRANSCRIPTION FACTOR 56"/>
    <property type="match status" value="1"/>
</dbReference>
<keyword evidence="1" id="KW-0805">Transcription regulation</keyword>
<evidence type="ECO:0000256" key="4">
    <source>
        <dbReference type="ARBA" id="ARBA00023242"/>
    </source>
</evidence>
<sequence>MVRFFSRSDLFNTLVFCSLCMSLTDNMSLPAGYQFLPTEEELVVYYLENKVFRRPIPPDVIQEYGDDDIFGKSPKDVVASSSKGLGKECYFFIPDVEDFDGRNEIIRMVGNGLGFWKSSGVEKALFNINGEIFALKMNLTYFSGRPSSEPRKTHWRMEVYRLPTESYTNHNFKGKKWILGRVKRGHDYATYLF</sequence>
<keyword evidence="7" id="KW-1185">Reference proteome</keyword>
<organism evidence="6 7">
    <name type="scientific">Dipteronia sinensis</name>
    <dbReference type="NCBI Taxonomy" id="43782"/>
    <lineage>
        <taxon>Eukaryota</taxon>
        <taxon>Viridiplantae</taxon>
        <taxon>Streptophyta</taxon>
        <taxon>Embryophyta</taxon>
        <taxon>Tracheophyta</taxon>
        <taxon>Spermatophyta</taxon>
        <taxon>Magnoliopsida</taxon>
        <taxon>eudicotyledons</taxon>
        <taxon>Gunneridae</taxon>
        <taxon>Pentapetalae</taxon>
        <taxon>rosids</taxon>
        <taxon>malvids</taxon>
        <taxon>Sapindales</taxon>
        <taxon>Sapindaceae</taxon>
        <taxon>Hippocastanoideae</taxon>
        <taxon>Acereae</taxon>
        <taxon>Dipteronia</taxon>
    </lineage>
</organism>
<accession>A0AAE0AYM8</accession>
<dbReference type="InterPro" id="IPR003441">
    <property type="entry name" value="NAC-dom"/>
</dbReference>
<dbReference type="GO" id="GO:0003677">
    <property type="term" value="F:DNA binding"/>
    <property type="evidence" value="ECO:0007669"/>
    <property type="project" value="UniProtKB-KW"/>
</dbReference>
<protein>
    <recommendedName>
        <fullName evidence="5">NAC domain-containing protein</fullName>
    </recommendedName>
</protein>
<dbReference type="PROSITE" id="PS51005">
    <property type="entry name" value="NAC"/>
    <property type="match status" value="1"/>
</dbReference>
<keyword evidence="4" id="KW-0539">Nucleus</keyword>
<dbReference type="SUPFAM" id="SSF101941">
    <property type="entry name" value="NAC domain"/>
    <property type="match status" value="1"/>
</dbReference>
<evidence type="ECO:0000313" key="7">
    <source>
        <dbReference type="Proteomes" id="UP001281410"/>
    </source>
</evidence>
<dbReference type="Proteomes" id="UP001281410">
    <property type="component" value="Unassembled WGS sequence"/>
</dbReference>
<evidence type="ECO:0000259" key="5">
    <source>
        <dbReference type="PROSITE" id="PS51005"/>
    </source>
</evidence>
<gene>
    <name evidence="6" type="ORF">Dsin_005894</name>
</gene>
<proteinExistence type="predicted"/>
<comment type="caution">
    <text evidence="6">The sequence shown here is derived from an EMBL/GenBank/DDBJ whole genome shotgun (WGS) entry which is preliminary data.</text>
</comment>
<evidence type="ECO:0000256" key="2">
    <source>
        <dbReference type="ARBA" id="ARBA00023125"/>
    </source>
</evidence>
<dbReference type="AlphaFoldDB" id="A0AAE0AYM8"/>
<keyword evidence="2" id="KW-0238">DNA-binding</keyword>
<dbReference type="PANTHER" id="PTHR31719:SF123">
    <property type="entry name" value="NAC DOMAIN-CONTAINING PROTEIN"/>
    <property type="match status" value="1"/>
</dbReference>
<name>A0AAE0AYM8_9ROSI</name>
<dbReference type="Pfam" id="PF02365">
    <property type="entry name" value="NAM"/>
    <property type="match status" value="1"/>
</dbReference>
<dbReference type="EMBL" id="JANJYJ010000002">
    <property type="protein sequence ID" value="KAK3226032.1"/>
    <property type="molecule type" value="Genomic_DNA"/>
</dbReference>
<reference evidence="6" key="1">
    <citation type="journal article" date="2023" name="Plant J.">
        <title>Genome sequences and population genomics provide insights into the demographic history, inbreeding, and mutation load of two 'living fossil' tree species of Dipteronia.</title>
        <authorList>
            <person name="Feng Y."/>
            <person name="Comes H.P."/>
            <person name="Chen J."/>
            <person name="Zhu S."/>
            <person name="Lu R."/>
            <person name="Zhang X."/>
            <person name="Li P."/>
            <person name="Qiu J."/>
            <person name="Olsen K.M."/>
            <person name="Qiu Y."/>
        </authorList>
    </citation>
    <scope>NUCLEOTIDE SEQUENCE</scope>
    <source>
        <strain evidence="6">NBL</strain>
    </source>
</reference>
<dbReference type="GO" id="GO:0048731">
    <property type="term" value="P:system development"/>
    <property type="evidence" value="ECO:0007669"/>
    <property type="project" value="TreeGrafter"/>
</dbReference>
<evidence type="ECO:0000256" key="3">
    <source>
        <dbReference type="ARBA" id="ARBA00023163"/>
    </source>
</evidence>